<accession>A0A1S3FEH1</accession>
<dbReference type="KEGG" id="dord:105987802"/>
<keyword evidence="2" id="KW-1185">Reference proteome</keyword>
<organism evidence="2 3">
    <name type="scientific">Dipodomys ordii</name>
    <name type="common">Ord's kangaroo rat</name>
    <dbReference type="NCBI Taxonomy" id="10020"/>
    <lineage>
        <taxon>Eukaryota</taxon>
        <taxon>Metazoa</taxon>
        <taxon>Chordata</taxon>
        <taxon>Craniata</taxon>
        <taxon>Vertebrata</taxon>
        <taxon>Euteleostomi</taxon>
        <taxon>Mammalia</taxon>
        <taxon>Eutheria</taxon>
        <taxon>Euarchontoglires</taxon>
        <taxon>Glires</taxon>
        <taxon>Rodentia</taxon>
        <taxon>Castorimorpha</taxon>
        <taxon>Heteromyidae</taxon>
        <taxon>Dipodomyinae</taxon>
        <taxon>Dipodomys</taxon>
    </lineage>
</organism>
<sequence>MVGHPRAHTPQHPKIWTARTPTTGGFLLEWPENRVGPPLLGWGGFRGPSGAAPAPRTGPGSALTPHPSAAPHPGLHGAPRSGRLWGSRGLWVTHYGPIPGRPESRDTAVVSPTSSAQPGSATVPGDETGDLPTRGRRRVPGRAAPAPGGGPVCGRVRHADRAPGAGRSCPERPRGLRAPTRPPSPAPARRVLRGLRRHPPPKQEQSSRGRGRPPPGVAGVTGDLPRAPAPNRLRSVPRWHGRRHQSANQRRPLSQRPPAGDRAPRPPRA</sequence>
<reference evidence="3" key="1">
    <citation type="submission" date="2025-08" db="UniProtKB">
        <authorList>
            <consortium name="RefSeq"/>
        </authorList>
    </citation>
    <scope>IDENTIFICATION</scope>
    <source>
        <tissue evidence="3">Kidney</tissue>
    </source>
</reference>
<name>A0A1S3FEH1_DIPOR</name>
<dbReference type="AlphaFoldDB" id="A0A1S3FEH1"/>
<feature type="compositionally biased region" description="Polar residues" evidence="1">
    <location>
        <begin position="110"/>
        <end position="120"/>
    </location>
</feature>
<protein>
    <submittedName>
        <fullName evidence="3">Proline-rich protein 2-like</fullName>
    </submittedName>
</protein>
<evidence type="ECO:0000313" key="2">
    <source>
        <dbReference type="Proteomes" id="UP000081671"/>
    </source>
</evidence>
<feature type="region of interest" description="Disordered" evidence="1">
    <location>
        <begin position="44"/>
        <end position="81"/>
    </location>
</feature>
<feature type="compositionally biased region" description="Basic residues" evidence="1">
    <location>
        <begin position="190"/>
        <end position="200"/>
    </location>
</feature>
<dbReference type="InParanoid" id="A0A1S3FEH1"/>
<feature type="compositionally biased region" description="Basic residues" evidence="1">
    <location>
        <begin position="235"/>
        <end position="245"/>
    </location>
</feature>
<gene>
    <name evidence="3" type="primary">LOC105987802</name>
</gene>
<proteinExistence type="predicted"/>
<evidence type="ECO:0000313" key="3">
    <source>
        <dbReference type="RefSeq" id="XP_012874675.1"/>
    </source>
</evidence>
<dbReference type="RefSeq" id="XP_012874675.1">
    <property type="nucleotide sequence ID" value="XM_013019221.1"/>
</dbReference>
<dbReference type="Proteomes" id="UP000081671">
    <property type="component" value="Unplaced"/>
</dbReference>
<feature type="region of interest" description="Disordered" evidence="1">
    <location>
        <begin position="96"/>
        <end position="269"/>
    </location>
</feature>
<dbReference type="GeneID" id="105987802"/>
<evidence type="ECO:0000256" key="1">
    <source>
        <dbReference type="SAM" id="MobiDB-lite"/>
    </source>
</evidence>